<dbReference type="GO" id="GO:0000226">
    <property type="term" value="P:microtubule cytoskeleton organization"/>
    <property type="evidence" value="ECO:0007669"/>
    <property type="project" value="TreeGrafter"/>
</dbReference>
<dbReference type="GO" id="GO:0045197">
    <property type="term" value="P:establishment or maintenance of epithelial cell apical/basal polarity"/>
    <property type="evidence" value="ECO:0007669"/>
    <property type="project" value="TreeGrafter"/>
</dbReference>
<dbReference type="GO" id="GO:0030010">
    <property type="term" value="P:establishment of cell polarity"/>
    <property type="evidence" value="ECO:0007669"/>
    <property type="project" value="TreeGrafter"/>
</dbReference>
<dbReference type="GO" id="GO:0043296">
    <property type="term" value="C:apical junction complex"/>
    <property type="evidence" value="ECO:0007669"/>
    <property type="project" value="TreeGrafter"/>
</dbReference>
<dbReference type="Proteomes" id="UP000290572">
    <property type="component" value="Unassembled WGS sequence"/>
</dbReference>
<comment type="caution">
    <text evidence="2">The sequence shown here is derived from an EMBL/GenBank/DDBJ whole genome shotgun (WGS) entry which is preliminary data.</text>
</comment>
<evidence type="ECO:0000313" key="2">
    <source>
        <dbReference type="EMBL" id="RXN04328.1"/>
    </source>
</evidence>
<gene>
    <name evidence="3" type="ORF">ROHU_029820</name>
    <name evidence="2" type="ORF">ROHU_034039</name>
</gene>
<organism evidence="2 4">
    <name type="scientific">Labeo rohita</name>
    <name type="common">Indian major carp</name>
    <name type="synonym">Cyprinus rohita</name>
    <dbReference type="NCBI Taxonomy" id="84645"/>
    <lineage>
        <taxon>Eukaryota</taxon>
        <taxon>Metazoa</taxon>
        <taxon>Chordata</taxon>
        <taxon>Craniata</taxon>
        <taxon>Vertebrata</taxon>
        <taxon>Euteleostomi</taxon>
        <taxon>Actinopterygii</taxon>
        <taxon>Neopterygii</taxon>
        <taxon>Teleostei</taxon>
        <taxon>Ostariophysi</taxon>
        <taxon>Cypriniformes</taxon>
        <taxon>Cyprinidae</taxon>
        <taxon>Labeoninae</taxon>
        <taxon>Labeonini</taxon>
        <taxon>Labeo</taxon>
    </lineage>
</organism>
<proteinExistence type="predicted"/>
<accession>A0A498L894</accession>
<feature type="compositionally biased region" description="Basic and acidic residues" evidence="1">
    <location>
        <begin position="24"/>
        <end position="34"/>
    </location>
</feature>
<feature type="compositionally biased region" description="Basic residues" evidence="1">
    <location>
        <begin position="1"/>
        <end position="11"/>
    </location>
</feature>
<feature type="compositionally biased region" description="Basic and acidic residues" evidence="1">
    <location>
        <begin position="201"/>
        <end position="214"/>
    </location>
</feature>
<keyword evidence="4" id="KW-1185">Reference proteome</keyword>
<feature type="compositionally biased region" description="Polar residues" evidence="1">
    <location>
        <begin position="247"/>
        <end position="256"/>
    </location>
</feature>
<evidence type="ECO:0000256" key="1">
    <source>
        <dbReference type="SAM" id="MobiDB-lite"/>
    </source>
</evidence>
<protein>
    <submittedName>
        <fullName evidence="2">Partitioning defective 3-like protein</fullName>
    </submittedName>
</protein>
<name>A0A498L894_LABRO</name>
<feature type="compositionally biased region" description="Basic and acidic residues" evidence="1">
    <location>
        <begin position="113"/>
        <end position="123"/>
    </location>
</feature>
<reference evidence="2 4" key="1">
    <citation type="submission" date="2018-03" db="EMBL/GenBank/DDBJ databases">
        <title>Draft genome sequence of Rohu Carp (Labeo rohita).</title>
        <authorList>
            <person name="Das P."/>
            <person name="Kushwaha B."/>
            <person name="Joshi C.G."/>
            <person name="Kumar D."/>
            <person name="Nagpure N.S."/>
            <person name="Sahoo L."/>
            <person name="Das S.P."/>
            <person name="Bit A."/>
            <person name="Patnaik S."/>
            <person name="Meher P.K."/>
            <person name="Jayasankar P."/>
            <person name="Koringa P.G."/>
            <person name="Patel N.V."/>
            <person name="Hinsu A.T."/>
            <person name="Kumar R."/>
            <person name="Pandey M."/>
            <person name="Agarwal S."/>
            <person name="Srivastava S."/>
            <person name="Singh M."/>
            <person name="Iquebal M.A."/>
            <person name="Jaiswal S."/>
            <person name="Angadi U.B."/>
            <person name="Kumar N."/>
            <person name="Raza M."/>
            <person name="Shah T.M."/>
            <person name="Rai A."/>
            <person name="Jena J.K."/>
        </authorList>
    </citation>
    <scope>NUCLEOTIDE SEQUENCE [LARGE SCALE GENOMIC DNA]</scope>
    <source>
        <strain evidence="2">DASCIFA01</strain>
        <tissue evidence="2">Testis</tissue>
    </source>
</reference>
<dbReference type="EMBL" id="QBIY01013101">
    <property type="protein sequence ID" value="RXN11951.1"/>
    <property type="molecule type" value="Genomic_DNA"/>
</dbReference>
<dbReference type="GO" id="GO:0005912">
    <property type="term" value="C:adherens junction"/>
    <property type="evidence" value="ECO:0007669"/>
    <property type="project" value="TreeGrafter"/>
</dbReference>
<sequence length="266" mass="31095">MRSHFSNKKASKSGSEKYGVPLHNRRERDEKRGIQREYEKILEGKKKLFLHRNNRLTPSNHDRIQRLRQEFQQAKQEEEPDDRRRSYSFQQQQWPNTGSYTPTGRHSVSVEDQMQKQREDRDSFTQAQRQYNSLPRQPRKNPSTVSQDSWDKVYPPGEVFQSAKENPRYSSYQGSRTANGYLGATATGLNARVLLETQELLRQEQRRKEQEAKTKLPTMEETPTPSQTPVPAPPKGPYRQDVPPSPTQLARLNRLQTPEKGRPFYS</sequence>
<dbReference type="GO" id="GO:0035091">
    <property type="term" value="F:phosphatidylinositol binding"/>
    <property type="evidence" value="ECO:0007669"/>
    <property type="project" value="TreeGrafter"/>
</dbReference>
<dbReference type="PANTHER" id="PTHR16484:SF10">
    <property type="entry name" value="PARTITIONING DEFECTIVE 3 HOMOLOG"/>
    <property type="match status" value="1"/>
</dbReference>
<dbReference type="InterPro" id="IPR052213">
    <property type="entry name" value="PAR3"/>
</dbReference>
<dbReference type="GO" id="GO:0051660">
    <property type="term" value="P:establishment of centrosome localization"/>
    <property type="evidence" value="ECO:0007669"/>
    <property type="project" value="TreeGrafter"/>
</dbReference>
<dbReference type="GO" id="GO:0016324">
    <property type="term" value="C:apical plasma membrane"/>
    <property type="evidence" value="ECO:0007669"/>
    <property type="project" value="TreeGrafter"/>
</dbReference>
<feature type="region of interest" description="Disordered" evidence="1">
    <location>
        <begin position="71"/>
        <end position="172"/>
    </location>
</feature>
<dbReference type="GO" id="GO:0007155">
    <property type="term" value="P:cell adhesion"/>
    <property type="evidence" value="ECO:0007669"/>
    <property type="project" value="TreeGrafter"/>
</dbReference>
<feature type="compositionally biased region" description="Polar residues" evidence="1">
    <location>
        <begin position="124"/>
        <end position="148"/>
    </location>
</feature>
<feature type="region of interest" description="Disordered" evidence="1">
    <location>
        <begin position="1"/>
        <end position="34"/>
    </location>
</feature>
<feature type="region of interest" description="Disordered" evidence="1">
    <location>
        <begin position="201"/>
        <end position="266"/>
    </location>
</feature>
<dbReference type="GO" id="GO:0008104">
    <property type="term" value="P:intracellular protein localization"/>
    <property type="evidence" value="ECO:0007669"/>
    <property type="project" value="TreeGrafter"/>
</dbReference>
<dbReference type="PANTHER" id="PTHR16484">
    <property type="entry name" value="PARTITIONING DEFECTIVE 3 RELATED"/>
    <property type="match status" value="1"/>
</dbReference>
<evidence type="ECO:0000313" key="3">
    <source>
        <dbReference type="EMBL" id="RXN11951.1"/>
    </source>
</evidence>
<dbReference type="AlphaFoldDB" id="A0A498L894"/>
<feature type="compositionally biased region" description="Pro residues" evidence="1">
    <location>
        <begin position="226"/>
        <end position="236"/>
    </location>
</feature>
<dbReference type="STRING" id="84645.A0A498L894"/>
<feature type="compositionally biased region" description="Polar residues" evidence="1">
    <location>
        <begin position="87"/>
        <end position="112"/>
    </location>
</feature>
<dbReference type="EMBL" id="QBIY01013449">
    <property type="protein sequence ID" value="RXN04328.1"/>
    <property type="molecule type" value="Genomic_DNA"/>
</dbReference>
<feature type="compositionally biased region" description="Basic and acidic residues" evidence="1">
    <location>
        <begin position="257"/>
        <end position="266"/>
    </location>
</feature>
<evidence type="ECO:0000313" key="4">
    <source>
        <dbReference type="Proteomes" id="UP000290572"/>
    </source>
</evidence>
<dbReference type="GO" id="GO:0005938">
    <property type="term" value="C:cell cortex"/>
    <property type="evidence" value="ECO:0007669"/>
    <property type="project" value="TreeGrafter"/>
</dbReference>
<feature type="compositionally biased region" description="Basic and acidic residues" evidence="1">
    <location>
        <begin position="71"/>
        <end position="85"/>
    </location>
</feature>